<dbReference type="eggNOG" id="KOG1290">
    <property type="taxonomic scope" value="Eukaryota"/>
</dbReference>
<keyword evidence="3" id="KW-0808">Transferase</keyword>
<dbReference type="GO" id="GO:0000245">
    <property type="term" value="P:spliceosomal complex assembly"/>
    <property type="evidence" value="ECO:0007669"/>
    <property type="project" value="TreeGrafter"/>
</dbReference>
<keyword evidence="11" id="KW-1185">Reference proteome</keyword>
<proteinExistence type="predicted"/>
<keyword evidence="6" id="KW-0067">ATP-binding</keyword>
<comment type="catalytic activity">
    <reaction evidence="8">
        <text>L-seryl-[protein] + ATP = O-phospho-L-seryl-[protein] + ADP + H(+)</text>
        <dbReference type="Rhea" id="RHEA:17989"/>
        <dbReference type="Rhea" id="RHEA-COMP:9863"/>
        <dbReference type="Rhea" id="RHEA-COMP:11604"/>
        <dbReference type="ChEBI" id="CHEBI:15378"/>
        <dbReference type="ChEBI" id="CHEBI:29999"/>
        <dbReference type="ChEBI" id="CHEBI:30616"/>
        <dbReference type="ChEBI" id="CHEBI:83421"/>
        <dbReference type="ChEBI" id="CHEBI:456216"/>
        <dbReference type="EC" id="2.7.11.1"/>
    </reaction>
</comment>
<evidence type="ECO:0000256" key="7">
    <source>
        <dbReference type="ARBA" id="ARBA00047899"/>
    </source>
</evidence>
<dbReference type="HOGENOM" id="CLU_2576894_0_0_1"/>
<dbReference type="Gene3D" id="1.10.510.10">
    <property type="entry name" value="Transferase(Phosphotransferase) domain 1"/>
    <property type="match status" value="1"/>
</dbReference>
<dbReference type="STRING" id="126957.T1J347"/>
<dbReference type="GO" id="GO:0005634">
    <property type="term" value="C:nucleus"/>
    <property type="evidence" value="ECO:0007669"/>
    <property type="project" value="TreeGrafter"/>
</dbReference>
<feature type="domain" description="Protein kinase" evidence="9">
    <location>
        <begin position="1"/>
        <end position="81"/>
    </location>
</feature>
<evidence type="ECO:0000256" key="3">
    <source>
        <dbReference type="ARBA" id="ARBA00022679"/>
    </source>
</evidence>
<comment type="catalytic activity">
    <reaction evidence="7">
        <text>L-threonyl-[protein] + ATP = O-phospho-L-threonyl-[protein] + ADP + H(+)</text>
        <dbReference type="Rhea" id="RHEA:46608"/>
        <dbReference type="Rhea" id="RHEA-COMP:11060"/>
        <dbReference type="Rhea" id="RHEA-COMP:11605"/>
        <dbReference type="ChEBI" id="CHEBI:15378"/>
        <dbReference type="ChEBI" id="CHEBI:30013"/>
        <dbReference type="ChEBI" id="CHEBI:30616"/>
        <dbReference type="ChEBI" id="CHEBI:61977"/>
        <dbReference type="ChEBI" id="CHEBI:456216"/>
        <dbReference type="EC" id="2.7.11.1"/>
    </reaction>
</comment>
<evidence type="ECO:0000256" key="5">
    <source>
        <dbReference type="ARBA" id="ARBA00022777"/>
    </source>
</evidence>
<dbReference type="PROSITE" id="PS50011">
    <property type="entry name" value="PROTEIN_KINASE_DOM"/>
    <property type="match status" value="1"/>
</dbReference>
<evidence type="ECO:0000259" key="9">
    <source>
        <dbReference type="PROSITE" id="PS50011"/>
    </source>
</evidence>
<keyword evidence="5" id="KW-0418">Kinase</keyword>
<keyword evidence="2" id="KW-0723">Serine/threonine-protein kinase</keyword>
<keyword evidence="4" id="KW-0547">Nucleotide-binding</keyword>
<evidence type="ECO:0000256" key="6">
    <source>
        <dbReference type="ARBA" id="ARBA00022840"/>
    </source>
</evidence>
<reference evidence="10" key="2">
    <citation type="submission" date="2015-02" db="UniProtKB">
        <authorList>
            <consortium name="EnsemblMetazoa"/>
        </authorList>
    </citation>
    <scope>IDENTIFICATION</scope>
</reference>
<name>T1J347_STRMM</name>
<dbReference type="GO" id="GO:0005737">
    <property type="term" value="C:cytoplasm"/>
    <property type="evidence" value="ECO:0007669"/>
    <property type="project" value="TreeGrafter"/>
</dbReference>
<accession>T1J347</accession>
<reference evidence="11" key="1">
    <citation type="submission" date="2011-05" db="EMBL/GenBank/DDBJ databases">
        <authorList>
            <person name="Richards S.R."/>
            <person name="Qu J."/>
            <person name="Jiang H."/>
            <person name="Jhangiani S.N."/>
            <person name="Agravi P."/>
            <person name="Goodspeed R."/>
            <person name="Gross S."/>
            <person name="Mandapat C."/>
            <person name="Jackson L."/>
            <person name="Mathew T."/>
            <person name="Pu L."/>
            <person name="Thornton R."/>
            <person name="Saada N."/>
            <person name="Wilczek-Boney K.B."/>
            <person name="Lee S."/>
            <person name="Kovar C."/>
            <person name="Wu Y."/>
            <person name="Scherer S.E."/>
            <person name="Worley K.C."/>
            <person name="Muzny D.M."/>
            <person name="Gibbs R."/>
        </authorList>
    </citation>
    <scope>NUCLEOTIDE SEQUENCE</scope>
    <source>
        <strain evidence="11">Brora</strain>
    </source>
</reference>
<dbReference type="EMBL" id="JH431820">
    <property type="status" value="NOT_ANNOTATED_CDS"/>
    <property type="molecule type" value="Genomic_DNA"/>
</dbReference>
<dbReference type="InterPro" id="IPR011009">
    <property type="entry name" value="Kinase-like_dom_sf"/>
</dbReference>
<evidence type="ECO:0000256" key="2">
    <source>
        <dbReference type="ARBA" id="ARBA00022527"/>
    </source>
</evidence>
<evidence type="ECO:0000256" key="4">
    <source>
        <dbReference type="ARBA" id="ARBA00022741"/>
    </source>
</evidence>
<sequence length="81" mass="8914">MPVTIVDLGSACLVDLHFCGLIQTSPYCCPEVLLRADYGPGADIWSTACTAYNLATGHYLFPLHSGTSRWDDEEHLMQIVI</sequence>
<organism evidence="10 11">
    <name type="scientific">Strigamia maritima</name>
    <name type="common">European centipede</name>
    <name type="synonym">Geophilus maritimus</name>
    <dbReference type="NCBI Taxonomy" id="126957"/>
    <lineage>
        <taxon>Eukaryota</taxon>
        <taxon>Metazoa</taxon>
        <taxon>Ecdysozoa</taxon>
        <taxon>Arthropoda</taxon>
        <taxon>Myriapoda</taxon>
        <taxon>Chilopoda</taxon>
        <taxon>Pleurostigmophora</taxon>
        <taxon>Geophilomorpha</taxon>
        <taxon>Linotaeniidae</taxon>
        <taxon>Strigamia</taxon>
    </lineage>
</organism>
<dbReference type="InterPro" id="IPR051334">
    <property type="entry name" value="SRPK"/>
</dbReference>
<protein>
    <recommendedName>
        <fullName evidence="1">non-specific serine/threonine protein kinase</fullName>
        <ecNumber evidence="1">2.7.11.1</ecNumber>
    </recommendedName>
</protein>
<dbReference type="PhylomeDB" id="T1J347"/>
<evidence type="ECO:0000313" key="10">
    <source>
        <dbReference type="EnsemblMetazoa" id="SMAR008005-PA"/>
    </source>
</evidence>
<dbReference type="EC" id="2.7.11.1" evidence="1"/>
<dbReference type="Pfam" id="PF00069">
    <property type="entry name" value="Pkinase"/>
    <property type="match status" value="1"/>
</dbReference>
<evidence type="ECO:0000313" key="11">
    <source>
        <dbReference type="Proteomes" id="UP000014500"/>
    </source>
</evidence>
<evidence type="ECO:0000256" key="1">
    <source>
        <dbReference type="ARBA" id="ARBA00012513"/>
    </source>
</evidence>
<dbReference type="AlphaFoldDB" id="T1J347"/>
<dbReference type="EnsemblMetazoa" id="SMAR008005-RA">
    <property type="protein sequence ID" value="SMAR008005-PA"/>
    <property type="gene ID" value="SMAR008005"/>
</dbReference>
<dbReference type="GO" id="GO:0005524">
    <property type="term" value="F:ATP binding"/>
    <property type="evidence" value="ECO:0007669"/>
    <property type="project" value="UniProtKB-KW"/>
</dbReference>
<dbReference type="Proteomes" id="UP000014500">
    <property type="component" value="Unassembled WGS sequence"/>
</dbReference>
<evidence type="ECO:0000256" key="8">
    <source>
        <dbReference type="ARBA" id="ARBA00048679"/>
    </source>
</evidence>
<dbReference type="GO" id="GO:0050684">
    <property type="term" value="P:regulation of mRNA processing"/>
    <property type="evidence" value="ECO:0007669"/>
    <property type="project" value="TreeGrafter"/>
</dbReference>
<dbReference type="GO" id="GO:0004674">
    <property type="term" value="F:protein serine/threonine kinase activity"/>
    <property type="evidence" value="ECO:0007669"/>
    <property type="project" value="UniProtKB-KW"/>
</dbReference>
<dbReference type="PANTHER" id="PTHR47634:SF9">
    <property type="entry name" value="PROTEIN KINASE DOMAIN-CONTAINING PROTEIN-RELATED"/>
    <property type="match status" value="1"/>
</dbReference>
<dbReference type="PANTHER" id="PTHR47634">
    <property type="entry name" value="PROTEIN KINASE DOMAIN-CONTAINING PROTEIN-RELATED"/>
    <property type="match status" value="1"/>
</dbReference>
<dbReference type="SUPFAM" id="SSF56112">
    <property type="entry name" value="Protein kinase-like (PK-like)"/>
    <property type="match status" value="1"/>
</dbReference>
<dbReference type="InterPro" id="IPR000719">
    <property type="entry name" value="Prot_kinase_dom"/>
</dbReference>